<reference evidence="6" key="2">
    <citation type="submission" date="2021-03" db="UniProtKB">
        <authorList>
            <consortium name="EnsemblPlants"/>
        </authorList>
    </citation>
    <scope>IDENTIFICATION</scope>
</reference>
<evidence type="ECO:0000313" key="6">
    <source>
        <dbReference type="EnsemblPlants" id="AUR62000785-RA:cds"/>
    </source>
</evidence>
<evidence type="ECO:0000313" key="7">
    <source>
        <dbReference type="Proteomes" id="UP000596660"/>
    </source>
</evidence>
<dbReference type="SUPFAM" id="SSF101936">
    <property type="entry name" value="DNA-binding pseudobarrel domain"/>
    <property type="match status" value="1"/>
</dbReference>
<dbReference type="AlphaFoldDB" id="A0A803KP29"/>
<organism evidence="6 7">
    <name type="scientific">Chenopodium quinoa</name>
    <name type="common">Quinoa</name>
    <dbReference type="NCBI Taxonomy" id="63459"/>
    <lineage>
        <taxon>Eukaryota</taxon>
        <taxon>Viridiplantae</taxon>
        <taxon>Streptophyta</taxon>
        <taxon>Embryophyta</taxon>
        <taxon>Tracheophyta</taxon>
        <taxon>Spermatophyta</taxon>
        <taxon>Magnoliopsida</taxon>
        <taxon>eudicotyledons</taxon>
        <taxon>Gunneridae</taxon>
        <taxon>Pentapetalae</taxon>
        <taxon>Caryophyllales</taxon>
        <taxon>Chenopodiaceae</taxon>
        <taxon>Chenopodioideae</taxon>
        <taxon>Atripliceae</taxon>
        <taxon>Chenopodium</taxon>
    </lineage>
</organism>
<dbReference type="Gramene" id="AUR62000785-RA">
    <property type="protein sequence ID" value="AUR62000785-RA:cds"/>
    <property type="gene ID" value="AUR62000785"/>
</dbReference>
<dbReference type="GO" id="GO:0003677">
    <property type="term" value="F:DNA binding"/>
    <property type="evidence" value="ECO:0007669"/>
    <property type="project" value="UniProtKB-KW"/>
</dbReference>
<keyword evidence="5" id="KW-0539">Nucleus</keyword>
<keyword evidence="2" id="KW-0805">Transcription regulation</keyword>
<dbReference type="Proteomes" id="UP000596660">
    <property type="component" value="Unplaced"/>
</dbReference>
<keyword evidence="7" id="KW-1185">Reference proteome</keyword>
<dbReference type="InterPro" id="IPR015300">
    <property type="entry name" value="DNA-bd_pseudobarrel_sf"/>
</dbReference>
<proteinExistence type="predicted"/>
<reference evidence="6" key="1">
    <citation type="journal article" date="2017" name="Nature">
        <title>The genome of Chenopodium quinoa.</title>
        <authorList>
            <person name="Jarvis D.E."/>
            <person name="Ho Y.S."/>
            <person name="Lightfoot D.J."/>
            <person name="Schmoeckel S.M."/>
            <person name="Li B."/>
            <person name="Borm T.J.A."/>
            <person name="Ohyanagi H."/>
            <person name="Mineta K."/>
            <person name="Michell C.T."/>
            <person name="Saber N."/>
            <person name="Kharbatia N.M."/>
            <person name="Rupper R.R."/>
            <person name="Sharp A.R."/>
            <person name="Dally N."/>
            <person name="Boughton B.A."/>
            <person name="Woo Y.H."/>
            <person name="Gao G."/>
            <person name="Schijlen E.G.W.M."/>
            <person name="Guo X."/>
            <person name="Momin A.A."/>
            <person name="Negrao S."/>
            <person name="Al-Babili S."/>
            <person name="Gehring C."/>
            <person name="Roessner U."/>
            <person name="Jung C."/>
            <person name="Murphy K."/>
            <person name="Arold S.T."/>
            <person name="Gojobori T."/>
            <person name="van der Linden C.G."/>
            <person name="van Loo E.N."/>
            <person name="Jellen E.N."/>
            <person name="Maughan P.J."/>
            <person name="Tester M."/>
        </authorList>
    </citation>
    <scope>NUCLEOTIDE SEQUENCE [LARGE SCALE GENOMIC DNA]</scope>
    <source>
        <strain evidence="6">cv. PI 614886</strain>
    </source>
</reference>
<accession>A0A803KP29</accession>
<name>A0A803KP29_CHEQI</name>
<evidence type="ECO:0000256" key="2">
    <source>
        <dbReference type="ARBA" id="ARBA00023015"/>
    </source>
</evidence>
<dbReference type="EnsemblPlants" id="AUR62000785-RA">
    <property type="protein sequence ID" value="AUR62000785-RA:cds"/>
    <property type="gene ID" value="AUR62000785"/>
</dbReference>
<dbReference type="Gene3D" id="2.40.330.10">
    <property type="entry name" value="DNA-binding pseudobarrel domain"/>
    <property type="match status" value="1"/>
</dbReference>
<sequence>MVVLVVGGGCGRKQRYCGGVVNIPAGIFTEYNIERPKPNRPEMVLLKYQRGVSQTVKICRECYCVQVTTGWREFQLKNKLIEGDECDFEISLGEGRKIKEIELLQIRPRTTITRVI</sequence>
<keyword evidence="3" id="KW-0238">DNA-binding</keyword>
<evidence type="ECO:0000256" key="3">
    <source>
        <dbReference type="ARBA" id="ARBA00023125"/>
    </source>
</evidence>
<evidence type="ECO:0008006" key="8">
    <source>
        <dbReference type="Google" id="ProtNLM"/>
    </source>
</evidence>
<protein>
    <recommendedName>
        <fullName evidence="8">TF-B3 domain-containing protein</fullName>
    </recommendedName>
</protein>
<keyword evidence="4" id="KW-0804">Transcription</keyword>
<evidence type="ECO:0000256" key="5">
    <source>
        <dbReference type="ARBA" id="ARBA00023242"/>
    </source>
</evidence>
<evidence type="ECO:0000256" key="4">
    <source>
        <dbReference type="ARBA" id="ARBA00023163"/>
    </source>
</evidence>
<dbReference type="GO" id="GO:0005634">
    <property type="term" value="C:nucleus"/>
    <property type="evidence" value="ECO:0007669"/>
    <property type="project" value="UniProtKB-SubCell"/>
</dbReference>
<evidence type="ECO:0000256" key="1">
    <source>
        <dbReference type="ARBA" id="ARBA00004123"/>
    </source>
</evidence>
<comment type="subcellular location">
    <subcellularLocation>
        <location evidence="1">Nucleus</location>
    </subcellularLocation>
</comment>